<evidence type="ECO:0000313" key="9">
    <source>
        <dbReference type="Proteomes" id="UP000324479"/>
    </source>
</evidence>
<gene>
    <name evidence="8" type="ORF">FYK55_10165</name>
</gene>
<dbReference type="InterPro" id="IPR006558">
    <property type="entry name" value="LamG-like"/>
</dbReference>
<comment type="caution">
    <text evidence="8">The sequence shown here is derived from an EMBL/GenBank/DDBJ whole genome shotgun (WGS) entry which is preliminary data.</text>
</comment>
<protein>
    <submittedName>
        <fullName evidence="8">Uncharacterized protein</fullName>
    </submittedName>
</protein>
<dbReference type="InterPro" id="IPR006644">
    <property type="entry name" value="Cadg"/>
</dbReference>
<dbReference type="PROSITE" id="PS51127">
    <property type="entry name" value="BIG1"/>
    <property type="match status" value="1"/>
</dbReference>
<sequence length="5762" mass="607885">TTLVIEDGVTVHGGNGAIGRSGYWNTANNVSVLNRGVIDADVAGRTIEIRPDGGSFTNEGVLRASGGTLDVDGLVGNAGTVELIQGTMNLDGNYLVDQNIIANGDTLTLAGTWDNQAAIDLNNSTLNVSGSWSNGGTISAIGGSVYLAGTPSQIGSFSIDGATLYLDGVLTTEQLDSLALNNVALVVRGTLDNTNELLEIGPGTPIRSLTIDGGAILGGTVSHADFEGARVQDGRLGQSVYLDGFGEYVQVGPAESLRLSDSFTIEAWVYPTGPGSHASAGGIIVNKEGEYEIARFTDGTLQWAFANASPGWTWISTGAVIPEDTWTHVAISYQNGQVSSYLNGSLVHEYSGSGSIGDVSSGADDFRIGGRQSADQFFQGRIDDVRVWNLARSGAELAASKDAELSGTESGLAGYWKFNEQLMGAFVDSSPAGNEATGQFAVPTIGVTDNQNNRLHNVALDVDLSLSGYRDFLRVTGGLTLNGEAVIGREAILRFDGTQTFDGGGTVTFSSGDPVDEQGIGINGSYSTLTIGEGITIQGGNGTIGQIGYPFNTSSNVNVINRGTISATVPGRTIHIDPAGGTLVNEGVLRSDGGDLNVDGLVGAAGEFEPLGGNLDIDGSYQLDQNVDATGGSLTLRGTWTNLATLTLDSVSASLVGSQGRNAGTIVATAAADVSIQPSRLFSPGAIEVTENATVTLTPEHTFEGTLNLNTGGQVFVPGDFDAVSSAVVNVDVEGPLSSQFGRILIDGQAALNGTLNVRFSDDFQAGFINSFDLARYGSLRSRFDLVNLYNTPNTIVSSTVYESRLLRVGENAARWIDAGGGAWNDPENWISGEAPEIGEPIIIDAAGNYQISVSQPAFGGAVWIPNNTSLTLTGGSPLTLNGIVRAEDEASVVVRNAILDGQIELQGDYVFSGVDVDADLINTGNLDFLLDSGNTSAVTRTDTFDGSFQNAVGGVIRLLPRNDSYNYSTGYATQIVDFRGDAVNQGQIILSERPGYQSGDRGNSILQASAGTFINESTGEIISVVGEGTGTLGSRTIRGNFVNRGLIQVVDRNLSFTEGSLTNAGVVDVPAGYSLSVNGSRFNPSTGEILGDGSFVLGGGAELGNGTVRGRVLVYEVSQPSGVATVNEGELLFLYDSGNTSNASATRTFAGTFVNAESGTVQILPRNDSYNYSNATATLTIDFTNGLTNEGLVELSERAGYSSGDRGNTVLLVSGGALVNEPSGKIVSIVGQGTGTLGSRTLVGTIENHGVIEAVDRGLSTASGTSLKNFATINVSDGLTLTLNSTDFENNSTVDLNDSGRIDQVGGTYKPRNAILQGDGTFTLRGGAEVLGGTLTGNMVFYDAGVPANETVSNAGDLRFYLDSGNASSVIATREIQGGFVNLSDGILRIYPQNYSSNYSNGITTLTVDFTNGLSNAGVIELGERSGYQSGDRGNSILHVSGGTLDNLAGAKIVSAVGQGTGTIGTRHLRGNVVNNGIIEILDRDLLYDLGTLSNPGTINVGSGYSMTVTGARFNPSAGNIVGDGSFVLRDNAELGDGTIHGRISFLDAIQPDDATTVNQGELLFYFDSGNVNAASATRTLSGNFANGLEGIVRLLPRNYSSSYSNAYATLTVQFENGLTNAGRIELSERGGYQSGDRGNSVLQVGGTLLNESTGLIVATVGSGFGTTGTRQIIGAIDNAGTLQLDDKDLIVSGGDGITNSGTIRLDNARDLSLQAGDFTQTADGLLVGSARSNDLSTFAIDGAADFAGQVDYELLDGFQPPLGASFVPITYTSHTGQLTLVDPQLPGGLVLAQTYNPDNLTFTVAQPLRLAGDVAGGGIVQEVTSTEVDAVLAAAIQRWRDAGVGRIDVLGQDLEVRIANLSPGFLGYASGQTLWIDDDASGQGWFVDPTPLVDEEFAADDRGSLAAATDASGAGADLLTVVMHELGHVLGLPDMVVSGEGGVMNATIDVGIRRLPTDSEASQAARLVAPVRGPMSVGEIPDSRGKEFWLAFPGSIGLTGDQASLSLRITGSRPTNGTVEIPGLEFSKSFSVTPGVETVVAIPLSADLSFTSDTVTDLGVHVTSTEEVTVYGVSRARESTDAFLGLPTDVLGTQHVVLGYKNTDVTPDVFETYPGTEFAIVGTVDGTSVTVTPSVTTGARTAGVPYVVNLDEGQTYLLQNTGGEPSDLSGTVITSNRPVAVFGGHSAANIPAPAVGFADYLVEQLSPTTQWATDFITTPLATRGGDTFRVVASEDATDVSIDGAVVATLNRGEVLETLLSEAAHLTATAPVLVAQYANSAEFDGATADPFMMLVAGTNQYLGSYTVTSNFEAFETSFINLVVPDSGIGAVTLGGTPVAAEEFTAVGTSGYSTAQIVLEPGTHRVSGPVAFGASVYGFGPDESYGYPAGLAFDPDTPLVASGLDLNPESADAAIGTGVLFTAAVVDQNGDPLPGVAVQFSVQGANAASEFVVSNAQGLAQFTYEGFELGTDTVSATAGFVSDTSVVSWSARSIDVVIDSPIDGAEIPAGQSLVVSGSVSVDQAADLVSLKLGDSPVQTVDASGNFFTRITVSPGVNTLTVTAVDSLGQSSTDTVSIRGTQPQSDPTQLDLFSDIVSASFAPEYGRTSFNDSTDRLWTDLAIENAGNFPVDAPLFVAINNLSDPSVRVARPDGFTPDGLPYFEYTSLVDDGTLDPGESTASRSIAFVNPEGVSFTYDLVYFGKTNQPPEIVSTPNPKAFVGRPYQYSFVANDPNDDDVQPRLISGPASFMFDPMTGLLTGTPTVEDLGTHDVRIEVSDGRGGFAEQQFTLSVIQPPPNVPPRFLSTPPVVANVGEVFEYQPQISDADGDDVTLSLGRVPEGLVLNETTGTLSWEPSGFQAGLQSLTVIADDGRGGSVEQSFSVLVSQEIGDQVPIIVSTPPAFGISGQTYRYDVDAYDADQDPLTYSLLDGPAGMRVQSDTGELTWQVAEISTLDFEDLQHDGADFVGIDQLGDDPLTIYEREGYVIEALSPNLLGLGAYGTASPEYSGSAALANRTVTGVTELRAIGGAPFTLNSLDLAEAGFGSGAASTVTFLGRRDDGTEVVKTVTTDGGNFSPERVTFEDFTEVNSVRWTQSSPFHQIDNVVVSSTLRAVNQQHVVTVQVDDGRGGIDTQSFTLFTTDTPPNSDPVIDSTPPLLATVGQPYGYFLSASDPDFDAVTLVVASGPEGMQIDETGLLTWTPDTSGPQAVLIRASDGRGGATVQSFVINVGEPENNLPPQINATPNTDAVADVPYEYQVIASDPNGDFLSYELLNSPEGMVIDDRRGLITWTPTEDMIFEPVEDTTFEILGTTEVTVEVSDSRGGTDQQTFTILVRAVDNLPPRLDSLPPSEAEFGEPYIYDADASDLDGDTLTYSLVAVQAEFLNESFDSEDLQGLSLGELLKARGSLNTGVFTIPEGMSIDADTGVLTWTPGLEDFTQTIETDEGEKTVLNLDASGDFGVLEIIIRVEDGNGGFDLQQFPITVYVPNGVPLITSEPTTTAVAELPYRYTVVAQDPENEDLSFELVGSPTNASIDETGVLNWTPTADQVGTQTMTIRVSDPSGGETTQSFDIEVAEVGANAYPFVFSELPSRVRLGGTLLYRVEALDPNGDPLAFTVTQGPSGMTVGAGADAPNLVRWTPTNGQVGTHDISLQISDGRGGVITQTGSIDVVVGQQNAAPAITSNPAFTAVLGQMYRYDVSAVDPDGDFVAYSLATKPVGMSINDQTGEIRWTPGDDQLDSYNVVVEASDPFGGIGRQSFTVSVRPVNSSPAFVTTPPTQAYVDRVYGYGIGAEDPDGDPLGIRLLDGPEGIKLDDTTGVITWRPGESQIGSHPVSVEVFDAQGGSAKQSFEIVVDVAPENIAPTITSTPPTVAQVDVALAYLVTAIDPENSLDSFALEGDVPDGVQLNANTGLLTWTPAGTQTGENTITVVAIDAEGAKARQTFKIDVRAANRLPIITGPPVYSALPGETYRMNFPASDPDGDRLTYVIEEGPAGMMIDANGRVTWDVGTDDVGTHPVSLTAGDAFGLVRLRYDLVVREDSQAPQVQVSFSDNPAEIGSDVTVIVTAVDDIRVASVTATVNGEVLVLDSRGRATLPGDTAGSFVVSATATDSVGNRTTEAATLRITDPSVVGDPEIEITSPTIDQQITGPISVTGTINDPDLAYYTIEVAPLVGDGDFVEVFRGTGNVADGELGTFDPSMLQNDEYLLRIYAVDSGGNDAEVQVPVSVTGDLKLGNFTLSFTDLTVPVSGVPIVVSRTYDTLDAANQSDLGYGWRLNIHDTDLRTSVPKSGLEDIGIYNRFFYNARVYVTTPGGGREGFTFEPEIAPGIAGAYLGIWRPKFVPDEGVTSRLEVPRADLMNIDGEFVGFGSGWAYNPSDSIFGGGYTLTTKEGLVYEINGDTGDADLIRDRNGNKLMFEETGIRSSTGAEIQFERDGRGRITAVIDPEGNRIEYGYSAAGDLVSVTDREGNTTEMVYRNDRPHYLEEVIDPLGRVGVKSIYDDDGRLSRMVDADGQEIAINYNPDNFIQTVADQLGNETTYEYDTYGNVVTEIDAEGLVTNYQYGDTNDPTLETAVTQVLEDGTELTTSYQYDSRGNVLLETDPKGNTTRYTYNSFGDVVSTTDANGNTTSNSYDSNGNLLATTDADGLRTEFNYDSSGNPTRLVVGSNVTLFQYDGAGRVTRQEDATGAVRSFTYDENGNQLTETVSYTTSSGPSTVVTENEYDRDGRVTSTTVKQNGVILTRSGTVFDAVGNPVQSIDALGRITKFLYDDRGQLTETIYPDDTPGTDADNPRTKTQYDAAGQVIAQIDEAGRVTRFEYDSAGRQTKTIFPAITAADPDDLDPSDNPFTESVYDRAGRTVAEIDELGNRTQFVYNAAGNVTQTILPDDTPGDDSDNPRIIDRFDSAGRRTASIDPLGNVTKFVYTAGGLLSETILPDDTPSDDSDNARNRSSFDSSKRLASRTDANGNVTEYEYDDASRLTAVIQYVTDPATQELKALRTEYAYNELGNLVTQTDANDHSTTFEYDGLGRRTATVLPMGQRSETEFDAAARVIETTDFNGKSISFDYDVRDRLTAKNFPDGSATTFTYTVTGLRETATDGRGTTEWEYDERDRLVSRTDPDGAEISYTYDATGNRTSLTTAIGSNDPRTTSYTFDALGRTETVTDPEGLTTTYVYDAAGRPTEMHLPNGTAEFRSYDAQSRLTMIEHKNTTTDEVFASFEYDLDKVGNRIAVTEHDGRRVEYDYDELYRLLSEDIYDPGAGNTPSRTIDYVYDDVGNRLERDDSGEGATTYLYDDNDRLLEETLDSMVTTYEYDDNGNTLRKAVDGVDQVRYEWDFENRLIAADTNADGTNDVAYEYDVDGIRVSKTLDPEGTPVITQFLIDANRPYSQVLEEYTPGGILKVSYVHGLDLISQNRHGETGKSFYHVDGLGSTRALTNGSGIVTDSYIYDAFGQTIGQVGSSGNVYLFAGEQRDLVLGLDYLRARYVSPSLGRFVSRDSFEGVLNDPLTLHKFAYAHNSPTNLIDPSGNVSLSSVVVSVSIATTVGAVFGGAFSGGLYLTSDTRVFMDVIHGNVSSPSVKAFSNAVWGGAKRGALAGAIVGLAGPAISAAAGGGLAGGAAVGGTAGGGSELGVQIFDYATGEIQEFDIEAIALSTGSGILLGGLFVPKVPASGTVTVTQFGYSSLKSPSWVMIGGRNRISHLFSGTKGGAHAKPYNSGVEYQVLAKDLKPPALELDYGYAVGKASQFIKNLLGQRIYTGPPK</sequence>
<dbReference type="Pfam" id="PF17963">
    <property type="entry name" value="Big_9"/>
    <property type="match status" value="3"/>
</dbReference>
<dbReference type="SUPFAM" id="SSF49373">
    <property type="entry name" value="Invasin/intimin cell-adhesion fragments"/>
    <property type="match status" value="1"/>
</dbReference>
<dbReference type="InterPro" id="IPR024079">
    <property type="entry name" value="MetalloPept_cat_dom_sf"/>
</dbReference>
<evidence type="ECO:0000259" key="7">
    <source>
        <dbReference type="PROSITE" id="PS51127"/>
    </source>
</evidence>
<dbReference type="SUPFAM" id="SSF49899">
    <property type="entry name" value="Concanavalin A-like lectins/glucanases"/>
    <property type="match status" value="1"/>
</dbReference>
<dbReference type="PANTHER" id="PTHR32305">
    <property type="match status" value="1"/>
</dbReference>
<keyword evidence="9" id="KW-1185">Reference proteome</keyword>
<evidence type="ECO:0000313" key="8">
    <source>
        <dbReference type="EMBL" id="KAA5544660.1"/>
    </source>
</evidence>
<dbReference type="SMART" id="SM00560">
    <property type="entry name" value="LamGL"/>
    <property type="match status" value="1"/>
</dbReference>
<dbReference type="Pfam" id="PF05593">
    <property type="entry name" value="RHS_repeat"/>
    <property type="match status" value="8"/>
</dbReference>
<dbReference type="InterPro" id="IPR022385">
    <property type="entry name" value="Rhs_assc_core"/>
</dbReference>
<proteinExistence type="inferred from homology"/>
<feature type="non-terminal residue" evidence="8">
    <location>
        <position position="1"/>
    </location>
</feature>
<dbReference type="NCBIfam" id="TIGR01643">
    <property type="entry name" value="YD_repeat_2x"/>
    <property type="match status" value="14"/>
</dbReference>
<dbReference type="NCBIfam" id="TIGR03696">
    <property type="entry name" value="Rhs_assc_core"/>
    <property type="match status" value="1"/>
</dbReference>
<dbReference type="Pfam" id="PF25023">
    <property type="entry name" value="TEN_YD-shell"/>
    <property type="match status" value="2"/>
</dbReference>
<dbReference type="Proteomes" id="UP000324479">
    <property type="component" value="Unassembled WGS sequence"/>
</dbReference>
<dbReference type="InterPro" id="IPR002126">
    <property type="entry name" value="Cadherin-like_dom"/>
</dbReference>
<evidence type="ECO:0000256" key="1">
    <source>
        <dbReference type="ARBA" id="ARBA00010116"/>
    </source>
</evidence>
<dbReference type="PANTHER" id="PTHR32305:SF15">
    <property type="entry name" value="PROTEIN RHSA-RELATED"/>
    <property type="match status" value="1"/>
</dbReference>
<keyword evidence="3" id="KW-0677">Repeat</keyword>
<dbReference type="InterPro" id="IPR015919">
    <property type="entry name" value="Cadherin-like_sf"/>
</dbReference>
<dbReference type="InterPro" id="IPR008964">
    <property type="entry name" value="Invasin/intimin_cell_adhesion"/>
</dbReference>
<dbReference type="Pfam" id="PF05345">
    <property type="entry name" value="He_PIG"/>
    <property type="match status" value="7"/>
</dbReference>
<evidence type="ECO:0000256" key="4">
    <source>
        <dbReference type="ARBA" id="ARBA00023157"/>
    </source>
</evidence>
<dbReference type="SUPFAM" id="SSF49313">
    <property type="entry name" value="Cadherin-like"/>
    <property type="match status" value="9"/>
</dbReference>
<dbReference type="PROSITE" id="PS50268">
    <property type="entry name" value="CADHERIN_2"/>
    <property type="match status" value="1"/>
</dbReference>
<feature type="region of interest" description="Disordered" evidence="5">
    <location>
        <begin position="4934"/>
        <end position="4965"/>
    </location>
</feature>
<dbReference type="InterPro" id="IPR013320">
    <property type="entry name" value="ConA-like_dom_sf"/>
</dbReference>
<evidence type="ECO:0000256" key="5">
    <source>
        <dbReference type="SAM" id="MobiDB-lite"/>
    </source>
</evidence>
<dbReference type="SUPFAM" id="SSF55486">
    <property type="entry name" value="Metalloproteases ('zincins'), catalytic domain"/>
    <property type="match status" value="1"/>
</dbReference>
<dbReference type="GO" id="GO:0007156">
    <property type="term" value="P:homophilic cell adhesion via plasma membrane adhesion molecules"/>
    <property type="evidence" value="ECO:0007669"/>
    <property type="project" value="InterPro"/>
</dbReference>
<dbReference type="SMART" id="SM00634">
    <property type="entry name" value="BID_1"/>
    <property type="match status" value="1"/>
</dbReference>
<dbReference type="Gene3D" id="2.180.10.10">
    <property type="entry name" value="RHS repeat-associated core"/>
    <property type="match status" value="4"/>
</dbReference>
<dbReference type="GO" id="GO:0008237">
    <property type="term" value="F:metallopeptidase activity"/>
    <property type="evidence" value="ECO:0007669"/>
    <property type="project" value="InterPro"/>
</dbReference>
<dbReference type="InterPro" id="IPR013783">
    <property type="entry name" value="Ig-like_fold"/>
</dbReference>
<dbReference type="InterPro" id="IPR006530">
    <property type="entry name" value="YD"/>
</dbReference>
<feature type="domain" description="Big-1" evidence="7">
    <location>
        <begin position="2403"/>
        <end position="2490"/>
    </location>
</feature>
<comment type="similarity">
    <text evidence="1">Belongs to the intimin/invasin family.</text>
</comment>
<dbReference type="GO" id="GO:0005509">
    <property type="term" value="F:calcium ion binding"/>
    <property type="evidence" value="ECO:0007669"/>
    <property type="project" value="InterPro"/>
</dbReference>
<dbReference type="Pfam" id="PF13385">
    <property type="entry name" value="Laminin_G_3"/>
    <property type="match status" value="1"/>
</dbReference>
<dbReference type="Gene3D" id="3.40.390.10">
    <property type="entry name" value="Collagenase (Catalytic Domain)"/>
    <property type="match status" value="1"/>
</dbReference>
<evidence type="ECO:0000256" key="2">
    <source>
        <dbReference type="ARBA" id="ARBA00022729"/>
    </source>
</evidence>
<keyword evidence="2" id="KW-0732">Signal</keyword>
<dbReference type="InterPro" id="IPR050708">
    <property type="entry name" value="T6SS_VgrG/RHS"/>
</dbReference>
<keyword evidence="4" id="KW-1015">Disulfide bond</keyword>
<evidence type="ECO:0000256" key="3">
    <source>
        <dbReference type="ARBA" id="ARBA00022737"/>
    </source>
</evidence>
<dbReference type="GO" id="GO:0016020">
    <property type="term" value="C:membrane"/>
    <property type="evidence" value="ECO:0007669"/>
    <property type="project" value="InterPro"/>
</dbReference>
<name>A0A5M6DE28_9BACT</name>
<feature type="domain" description="Cadherin" evidence="6">
    <location>
        <begin position="3700"/>
        <end position="3773"/>
    </location>
</feature>
<dbReference type="InterPro" id="IPR056823">
    <property type="entry name" value="TEN-like_YD-shell"/>
</dbReference>
<dbReference type="Gene3D" id="2.60.40.10">
    <property type="entry name" value="Immunoglobulins"/>
    <property type="match status" value="14"/>
</dbReference>
<dbReference type="Gene3D" id="2.60.120.200">
    <property type="match status" value="1"/>
</dbReference>
<dbReference type="EMBL" id="VWOX01000004">
    <property type="protein sequence ID" value="KAA5544660.1"/>
    <property type="molecule type" value="Genomic_DNA"/>
</dbReference>
<dbReference type="InterPro" id="IPR031325">
    <property type="entry name" value="RHS_repeat"/>
</dbReference>
<organism evidence="8 9">
    <name type="scientific">Roseiconus nitratireducens</name>
    <dbReference type="NCBI Taxonomy" id="2605748"/>
    <lineage>
        <taxon>Bacteria</taxon>
        <taxon>Pseudomonadati</taxon>
        <taxon>Planctomycetota</taxon>
        <taxon>Planctomycetia</taxon>
        <taxon>Pirellulales</taxon>
        <taxon>Pirellulaceae</taxon>
        <taxon>Roseiconus</taxon>
    </lineage>
</organism>
<dbReference type="Pfam" id="PF17517">
    <property type="entry name" value="IgGFc_binding"/>
    <property type="match status" value="1"/>
</dbReference>
<accession>A0A5M6DE28</accession>
<dbReference type="InterPro" id="IPR003344">
    <property type="entry name" value="Big_1_dom"/>
</dbReference>
<dbReference type="SMART" id="SM00736">
    <property type="entry name" value="CADG"/>
    <property type="match status" value="5"/>
</dbReference>
<reference evidence="8 9" key="1">
    <citation type="submission" date="2019-08" db="EMBL/GenBank/DDBJ databases">
        <authorList>
            <person name="Dhanesh K."/>
            <person name="Kumar G."/>
            <person name="Sasikala C."/>
            <person name="Venkata Ramana C."/>
        </authorList>
    </citation>
    <scope>NUCLEOTIDE SEQUENCE [LARGE SCALE GENOMIC DNA]</scope>
    <source>
        <strain evidence="8 9">JC645</strain>
    </source>
</reference>
<evidence type="ECO:0000259" key="6">
    <source>
        <dbReference type="PROSITE" id="PS50268"/>
    </source>
</evidence>
<dbReference type="InterPro" id="IPR035234">
    <property type="entry name" value="IgGFc-bd_N"/>
</dbReference>